<dbReference type="InterPro" id="IPR002591">
    <property type="entry name" value="Phosphodiest/P_Trfase"/>
</dbReference>
<dbReference type="EMBL" id="VBAI01000228">
    <property type="protein sequence ID" value="TMJ07956.1"/>
    <property type="molecule type" value="Genomic_DNA"/>
</dbReference>
<comment type="caution">
    <text evidence="1">The sequence shown here is derived from an EMBL/GenBank/DDBJ whole genome shotgun (WGS) entry which is preliminary data.</text>
</comment>
<evidence type="ECO:0000313" key="1">
    <source>
        <dbReference type="EMBL" id="TMJ07956.1"/>
    </source>
</evidence>
<sequence length="364" mass="37465">MRPVTRVLLLGIDGCPIHLFSRDVMPRIWALSDAGGRSADGRAPLPSSTYPCFSSILTGCHPARHGVRTTASRPGAVPGWAGQPRVVVPTLFDVCRAAGVGSAAIQGDHLLLSVLRTEAAGVTWPPGGVVPPETPLDAHNYPTNEAVRPSLLAAAADPAVRFLFGQINEGDTLGHDLGPDHPQTRVCYAGADTLVGAVLDTAAPSWTETVVIIVSDHGMEPRTDHPPIDLMAYPGISEVAMDMLVDGGAALIRLRDGTAPTRAGTALGAVPGVGGWSSAGHGVLIAEAQPGWIFHDRKLPAKGFHGGPSTARTFAVVGGGHPAVSAIARAIAAQPPQHPDWAPTIAHLLGLAMPGVGGRDLLAG</sequence>
<dbReference type="InterPro" id="IPR017850">
    <property type="entry name" value="Alkaline_phosphatase_core_sf"/>
</dbReference>
<dbReference type="AlphaFoldDB" id="A0A537LJ08"/>
<organism evidence="1 2">
    <name type="scientific">Candidatus Segetimicrobium genomatis</name>
    <dbReference type="NCBI Taxonomy" id="2569760"/>
    <lineage>
        <taxon>Bacteria</taxon>
        <taxon>Bacillati</taxon>
        <taxon>Candidatus Sysuimicrobiota</taxon>
        <taxon>Candidatus Sysuimicrobiia</taxon>
        <taxon>Candidatus Sysuimicrobiales</taxon>
        <taxon>Candidatus Segetimicrobiaceae</taxon>
        <taxon>Candidatus Segetimicrobium</taxon>
    </lineage>
</organism>
<dbReference type="PANTHER" id="PTHR10151:SF120">
    <property type="entry name" value="BIS(5'-ADENOSYL)-TRIPHOSPHATASE"/>
    <property type="match status" value="1"/>
</dbReference>
<protein>
    <recommendedName>
        <fullName evidence="3">Alkaline phosphatase family protein</fullName>
    </recommendedName>
</protein>
<evidence type="ECO:0008006" key="3">
    <source>
        <dbReference type="Google" id="ProtNLM"/>
    </source>
</evidence>
<accession>A0A537LJ08</accession>
<gene>
    <name evidence="1" type="ORF">E6G98_12995</name>
</gene>
<dbReference type="Gene3D" id="3.40.720.10">
    <property type="entry name" value="Alkaline Phosphatase, subunit A"/>
    <property type="match status" value="1"/>
</dbReference>
<dbReference type="Proteomes" id="UP000315217">
    <property type="component" value="Unassembled WGS sequence"/>
</dbReference>
<dbReference type="GO" id="GO:0016787">
    <property type="term" value="F:hydrolase activity"/>
    <property type="evidence" value="ECO:0007669"/>
    <property type="project" value="UniProtKB-ARBA"/>
</dbReference>
<dbReference type="SUPFAM" id="SSF53649">
    <property type="entry name" value="Alkaline phosphatase-like"/>
    <property type="match status" value="1"/>
</dbReference>
<name>A0A537LJ08_9BACT</name>
<evidence type="ECO:0000313" key="2">
    <source>
        <dbReference type="Proteomes" id="UP000315217"/>
    </source>
</evidence>
<reference evidence="1 2" key="1">
    <citation type="journal article" date="2019" name="Nat. Microbiol.">
        <title>Mediterranean grassland soil C-N compound turnover is dependent on rainfall and depth, and is mediated by genomically divergent microorganisms.</title>
        <authorList>
            <person name="Diamond S."/>
            <person name="Andeer P.F."/>
            <person name="Li Z."/>
            <person name="Crits-Christoph A."/>
            <person name="Burstein D."/>
            <person name="Anantharaman K."/>
            <person name="Lane K.R."/>
            <person name="Thomas B.C."/>
            <person name="Pan C."/>
            <person name="Northen T.R."/>
            <person name="Banfield J.F."/>
        </authorList>
    </citation>
    <scope>NUCLEOTIDE SEQUENCE [LARGE SCALE GENOMIC DNA]</scope>
    <source>
        <strain evidence="1">NP_1</strain>
    </source>
</reference>
<proteinExistence type="predicted"/>
<dbReference type="Pfam" id="PF01663">
    <property type="entry name" value="Phosphodiest"/>
    <property type="match status" value="1"/>
</dbReference>
<dbReference type="PANTHER" id="PTHR10151">
    <property type="entry name" value="ECTONUCLEOTIDE PYROPHOSPHATASE/PHOSPHODIESTERASE"/>
    <property type="match status" value="1"/>
</dbReference>